<evidence type="ECO:0000313" key="2">
    <source>
        <dbReference type="EMBL" id="KAJ1192535.1"/>
    </source>
</evidence>
<dbReference type="AlphaFoldDB" id="A0AAV7UTU8"/>
<sequence length="206" mass="22327">MRQGGANGLVAHTPDSHVHTWVDLRLLPTFMFWSDMMESAKILRQVWCVPSSFAPWYLCPAPSLISNTIRAQSELHGATFSCSVPNYVQPQRWEPSGRGAESQAAPSRSHRRAGRTLRRVRLPQGRGSGAAAPVHSLTCSGISTFIPVAGTSPERVGIAAPASVPAAKGSLTIQRHRQAGHALSHSAQHLPGSQPIYRCSRRLVQD</sequence>
<comment type="caution">
    <text evidence="2">The sequence shown here is derived from an EMBL/GenBank/DDBJ whole genome shotgun (WGS) entry which is preliminary data.</text>
</comment>
<feature type="compositionally biased region" description="Basic residues" evidence="1">
    <location>
        <begin position="108"/>
        <end position="121"/>
    </location>
</feature>
<gene>
    <name evidence="2" type="ORF">NDU88_001842</name>
</gene>
<dbReference type="EMBL" id="JANPWB010000004">
    <property type="protein sequence ID" value="KAJ1192535.1"/>
    <property type="molecule type" value="Genomic_DNA"/>
</dbReference>
<feature type="region of interest" description="Disordered" evidence="1">
    <location>
        <begin position="93"/>
        <end position="133"/>
    </location>
</feature>
<reference evidence="2" key="1">
    <citation type="journal article" date="2022" name="bioRxiv">
        <title>Sequencing and chromosome-scale assembly of the giantPleurodeles waltlgenome.</title>
        <authorList>
            <person name="Brown T."/>
            <person name="Elewa A."/>
            <person name="Iarovenko S."/>
            <person name="Subramanian E."/>
            <person name="Araus A.J."/>
            <person name="Petzold A."/>
            <person name="Susuki M."/>
            <person name="Suzuki K.-i.T."/>
            <person name="Hayashi T."/>
            <person name="Toyoda A."/>
            <person name="Oliveira C."/>
            <person name="Osipova E."/>
            <person name="Leigh N.D."/>
            <person name="Simon A."/>
            <person name="Yun M.H."/>
        </authorList>
    </citation>
    <scope>NUCLEOTIDE SEQUENCE</scope>
    <source>
        <strain evidence="2">20211129_DDA</strain>
        <tissue evidence="2">Liver</tissue>
    </source>
</reference>
<evidence type="ECO:0000256" key="1">
    <source>
        <dbReference type="SAM" id="MobiDB-lite"/>
    </source>
</evidence>
<dbReference type="Proteomes" id="UP001066276">
    <property type="component" value="Chromosome 2_2"/>
</dbReference>
<protein>
    <submittedName>
        <fullName evidence="2">Uncharacterized protein</fullName>
    </submittedName>
</protein>
<name>A0AAV7UTU8_PLEWA</name>
<keyword evidence="3" id="KW-1185">Reference proteome</keyword>
<organism evidence="2 3">
    <name type="scientific">Pleurodeles waltl</name>
    <name type="common">Iberian ribbed newt</name>
    <dbReference type="NCBI Taxonomy" id="8319"/>
    <lineage>
        <taxon>Eukaryota</taxon>
        <taxon>Metazoa</taxon>
        <taxon>Chordata</taxon>
        <taxon>Craniata</taxon>
        <taxon>Vertebrata</taxon>
        <taxon>Euteleostomi</taxon>
        <taxon>Amphibia</taxon>
        <taxon>Batrachia</taxon>
        <taxon>Caudata</taxon>
        <taxon>Salamandroidea</taxon>
        <taxon>Salamandridae</taxon>
        <taxon>Pleurodelinae</taxon>
        <taxon>Pleurodeles</taxon>
    </lineage>
</organism>
<proteinExistence type="predicted"/>
<accession>A0AAV7UTU8</accession>
<evidence type="ECO:0000313" key="3">
    <source>
        <dbReference type="Proteomes" id="UP001066276"/>
    </source>
</evidence>